<dbReference type="RefSeq" id="WP_048835483.1">
    <property type="nucleotide sequence ID" value="NZ_BJMU01000004.1"/>
</dbReference>
<dbReference type="EMBL" id="BJMU01000004">
    <property type="protein sequence ID" value="GEB82807.1"/>
    <property type="molecule type" value="Genomic_DNA"/>
</dbReference>
<reference evidence="1 2" key="1">
    <citation type="submission" date="2019-06" db="EMBL/GenBank/DDBJ databases">
        <title>Whole genome shotgun sequence of Acetobacter orleanensis NBRC 13752.</title>
        <authorList>
            <person name="Hosoyama A."/>
            <person name="Uohara A."/>
            <person name="Ohji S."/>
            <person name="Ichikawa N."/>
        </authorList>
    </citation>
    <scope>NUCLEOTIDE SEQUENCE [LARGE SCALE GENOMIC DNA]</scope>
    <source>
        <strain evidence="1 2">NBRC 13752</strain>
    </source>
</reference>
<sequence length="342" mass="37659">MSQSALSAPVWILDTGRPGERAQCQTLAQALGLPFRHVPLGPEFAPPAQWPETTGLRLILSFGNAVQAACALREACALRPLLVHIGRPSHVPAKDLDLIIALPQDDYPAGPNVLKVSWPFNGASLVPDADQMQGQMQAGTIVMYGGPSRQFGMGLTETERLLRFAHALAEANQETLHLITSPRTTPEAVGWLRELAAACGAMLHLFRPNDDLFKIFLHTGSRFVVTADSASMLAEAWRSRAPVWLFPLPQRQTLMSRLQEGADAVGLRPLRYRLIRRGVLGSGASFMRWHRALLRSGKIRCAGRNLTAEDLRWSPMQHQPDTDLIQCQHRILALLQALPGFT</sequence>
<dbReference type="STRING" id="104099.AD949_10470"/>
<dbReference type="InterPro" id="IPR009367">
    <property type="entry name" value="Elm1-like"/>
</dbReference>
<comment type="caution">
    <text evidence="1">The sequence shown here is derived from an EMBL/GenBank/DDBJ whole genome shotgun (WGS) entry which is preliminary data.</text>
</comment>
<name>A0A4Y3TP53_9PROT</name>
<evidence type="ECO:0000313" key="1">
    <source>
        <dbReference type="EMBL" id="GEB82807.1"/>
    </source>
</evidence>
<proteinExistence type="predicted"/>
<keyword evidence="2" id="KW-1185">Reference proteome</keyword>
<gene>
    <name evidence="1" type="ORF">AOR01nite_12840</name>
</gene>
<organism evidence="1 2">
    <name type="scientific">Acetobacter orleanensis</name>
    <dbReference type="NCBI Taxonomy" id="104099"/>
    <lineage>
        <taxon>Bacteria</taxon>
        <taxon>Pseudomonadati</taxon>
        <taxon>Pseudomonadota</taxon>
        <taxon>Alphaproteobacteria</taxon>
        <taxon>Acetobacterales</taxon>
        <taxon>Acetobacteraceae</taxon>
        <taxon>Acetobacter</taxon>
    </lineage>
</organism>
<dbReference type="AlphaFoldDB" id="A0A4Y3TP53"/>
<protein>
    <recommendedName>
        <fullName evidence="3">Nucleoside-diphosphate sugar epimerase</fullName>
    </recommendedName>
</protein>
<evidence type="ECO:0000313" key="2">
    <source>
        <dbReference type="Proteomes" id="UP000317617"/>
    </source>
</evidence>
<accession>A0A4Y3TP53</accession>
<dbReference type="Pfam" id="PF06258">
    <property type="entry name" value="Mito_fiss_Elm1"/>
    <property type="match status" value="1"/>
</dbReference>
<dbReference type="OrthoDB" id="272235at2"/>
<evidence type="ECO:0008006" key="3">
    <source>
        <dbReference type="Google" id="ProtNLM"/>
    </source>
</evidence>
<dbReference type="Proteomes" id="UP000317617">
    <property type="component" value="Unassembled WGS sequence"/>
</dbReference>